<sequence length="328" mass="37649">MISNTSDIEFQVWDMTAPISKTAMFLGNYRTHVDIQDGVNQNITIPFDKQMPIRVGNAIGWIADLSDVIMWGDYQDLGGQTDSDYLWEDFSSWGIAGDPPFHYHPHSFSTLLNWHMFSNNGLQRRVFGVHPVVHPGYIAKIDNLPLSVPLYTTINKVNEVVYTFSVSGIPALEKSIYITVDVYINPADGFLAWNNTAGEVIIKRKLNKTVFEKPYEVTFTVRDGCHSDQTATLYVYVFDDDRDNQLSGCRSREQIGVPPSNLWNQDQTEKFPAAVVIFERRWEFHGFGLLDAIEVCVSEPGSIDVYVWKEQSRRKREYRLLWRYTING</sequence>
<evidence type="ECO:0000313" key="2">
    <source>
        <dbReference type="Proteomes" id="UP001208570"/>
    </source>
</evidence>
<evidence type="ECO:0000313" key="1">
    <source>
        <dbReference type="EMBL" id="KAK2138951.1"/>
    </source>
</evidence>
<dbReference type="EMBL" id="JAODUP010002183">
    <property type="protein sequence ID" value="KAK2138951.1"/>
    <property type="molecule type" value="Genomic_DNA"/>
</dbReference>
<name>A0AAD9IQT7_9ANNE</name>
<protein>
    <recommendedName>
        <fullName evidence="3">Cadherin domain-containing protein</fullName>
    </recommendedName>
</protein>
<reference evidence="1" key="1">
    <citation type="journal article" date="2023" name="Mol. Biol. Evol.">
        <title>Third-Generation Sequencing Reveals the Adaptive Role of the Epigenome in Three Deep-Sea Polychaetes.</title>
        <authorList>
            <person name="Perez M."/>
            <person name="Aroh O."/>
            <person name="Sun Y."/>
            <person name="Lan Y."/>
            <person name="Juniper S.K."/>
            <person name="Young C.R."/>
            <person name="Angers B."/>
            <person name="Qian P.Y."/>
        </authorList>
    </citation>
    <scope>NUCLEOTIDE SEQUENCE</scope>
    <source>
        <strain evidence="1">P08H-3</strain>
    </source>
</reference>
<gene>
    <name evidence="1" type="ORF">LSH36_2190g00042</name>
</gene>
<dbReference type="AlphaFoldDB" id="A0AAD9IQT7"/>
<accession>A0AAD9IQT7</accession>
<proteinExistence type="predicted"/>
<organism evidence="1 2">
    <name type="scientific">Paralvinella palmiformis</name>
    <dbReference type="NCBI Taxonomy" id="53620"/>
    <lineage>
        <taxon>Eukaryota</taxon>
        <taxon>Metazoa</taxon>
        <taxon>Spiralia</taxon>
        <taxon>Lophotrochozoa</taxon>
        <taxon>Annelida</taxon>
        <taxon>Polychaeta</taxon>
        <taxon>Sedentaria</taxon>
        <taxon>Canalipalpata</taxon>
        <taxon>Terebellida</taxon>
        <taxon>Terebelliformia</taxon>
        <taxon>Alvinellidae</taxon>
        <taxon>Paralvinella</taxon>
    </lineage>
</organism>
<dbReference type="Proteomes" id="UP001208570">
    <property type="component" value="Unassembled WGS sequence"/>
</dbReference>
<evidence type="ECO:0008006" key="3">
    <source>
        <dbReference type="Google" id="ProtNLM"/>
    </source>
</evidence>
<comment type="caution">
    <text evidence="1">The sequence shown here is derived from an EMBL/GenBank/DDBJ whole genome shotgun (WGS) entry which is preliminary data.</text>
</comment>
<keyword evidence="2" id="KW-1185">Reference proteome</keyword>